<reference evidence="3 4" key="1">
    <citation type="journal article" date="2013" name="PLoS ONE">
        <title>Bacterial endosymbiosis in a chordate host: long-term co-evolution and conservation of secondary metabolism.</title>
        <authorList>
            <person name="Kwan J.C."/>
            <person name="Schmidt E.W."/>
        </authorList>
    </citation>
    <scope>NUCLEOTIDE SEQUENCE [LARGE SCALE GENOMIC DNA]</scope>
    <source>
        <strain evidence="4">L6</strain>
    </source>
</reference>
<dbReference type="InterPro" id="IPR024370">
    <property type="entry name" value="PBP_domain"/>
</dbReference>
<dbReference type="AlphaFoldDB" id="W2UZD4"/>
<organism evidence="3 4">
    <name type="scientific">Candidatus Xenolissoclinum pacificiensis L6</name>
    <dbReference type="NCBI Taxonomy" id="1401685"/>
    <lineage>
        <taxon>Bacteria</taxon>
        <taxon>Pseudomonadati</taxon>
        <taxon>Pseudomonadota</taxon>
        <taxon>Alphaproteobacteria</taxon>
        <taxon>Rickettsiales</taxon>
        <taxon>Anaplasmataceae</taxon>
        <taxon>Candidatus Xenolissoclinum</taxon>
    </lineage>
</organism>
<sequence>MCVYVTAPARSYIHVVGSSVVYPFMALMSEEFAREYKTHVPVVESLGTGAGVKLFCSGLGVSNPDILMSSRRMTDVEKVFCESNGISEVLELNIGFDGLVFASVISEPVQNFSLQDLFNAISSHILSSSGELLKNQYYYWNEINSSLENKRIEIFGPVRNSGTYQSILDLILCTACLSDYRYRMVYDIPGILDICKSIRDDGTYIEGGVNSNIVVQRMQQKNNIYAIFSYSFLNKNRSLIHANKIDGVLPEYDLIVRKRYPLSRPIYLYVKVDHIQFVPRLLQYLQKLVSDNSIGEYGYMRDIGLIVLSQEERTNLQSKVFSLS</sequence>
<evidence type="ECO:0000313" key="4">
    <source>
        <dbReference type="Proteomes" id="UP000018951"/>
    </source>
</evidence>
<dbReference type="STRING" id="1401685.P857_174"/>
<dbReference type="PANTHER" id="PTHR30570:SF1">
    <property type="entry name" value="PHOSPHATE-BINDING PROTEIN PSTS"/>
    <property type="match status" value="1"/>
</dbReference>
<evidence type="ECO:0000259" key="2">
    <source>
        <dbReference type="Pfam" id="PF12849"/>
    </source>
</evidence>
<protein>
    <submittedName>
        <fullName evidence="3">ABC-type phosphate transporter periplasmic phosphate binding protein</fullName>
    </submittedName>
</protein>
<dbReference type="InterPro" id="IPR050811">
    <property type="entry name" value="Phosphate_ABC_transporter"/>
</dbReference>
<dbReference type="Pfam" id="PF12849">
    <property type="entry name" value="PBP_like_2"/>
    <property type="match status" value="1"/>
</dbReference>
<keyword evidence="4" id="KW-1185">Reference proteome</keyword>
<evidence type="ECO:0000256" key="1">
    <source>
        <dbReference type="ARBA" id="ARBA00022729"/>
    </source>
</evidence>
<keyword evidence="1" id="KW-0732">Signal</keyword>
<dbReference type="Gene3D" id="3.40.190.10">
    <property type="entry name" value="Periplasmic binding protein-like II"/>
    <property type="match status" value="2"/>
</dbReference>
<evidence type="ECO:0000313" key="3">
    <source>
        <dbReference type="EMBL" id="ETO91521.1"/>
    </source>
</evidence>
<name>W2UZD4_9RICK</name>
<dbReference type="SUPFAM" id="SSF53850">
    <property type="entry name" value="Periplasmic binding protein-like II"/>
    <property type="match status" value="1"/>
</dbReference>
<dbReference type="Proteomes" id="UP000018951">
    <property type="component" value="Unassembled WGS sequence"/>
</dbReference>
<dbReference type="EMBL" id="AXCJ01000003">
    <property type="protein sequence ID" value="ETO91521.1"/>
    <property type="molecule type" value="Genomic_DNA"/>
</dbReference>
<accession>W2UZD4</accession>
<gene>
    <name evidence="3" type="ORF">P857_174</name>
</gene>
<proteinExistence type="predicted"/>
<feature type="domain" description="PBP" evidence="2">
    <location>
        <begin position="6"/>
        <end position="276"/>
    </location>
</feature>
<dbReference type="PANTHER" id="PTHR30570">
    <property type="entry name" value="PERIPLASMIC PHOSPHATE BINDING COMPONENT OF PHOSPHATE ABC TRANSPORTER"/>
    <property type="match status" value="1"/>
</dbReference>
<comment type="caution">
    <text evidence="3">The sequence shown here is derived from an EMBL/GenBank/DDBJ whole genome shotgun (WGS) entry which is preliminary data.</text>
</comment>